<dbReference type="InterPro" id="IPR006527">
    <property type="entry name" value="F-box-assoc_dom_typ1"/>
</dbReference>
<feature type="region of interest" description="Disordered" evidence="1">
    <location>
        <begin position="1"/>
        <end position="33"/>
    </location>
</feature>
<proteinExistence type="predicted"/>
<sequence length="428" mass="48495">MAAKGKGNGKRKGKGKGNSKKTKSKPPDPTSNCIFPREIISNILSRLPVKTLLRFRCVCKPWRNLISKPNFIDTHLHRSSSLKPTFSPILIHTLHVKYTDHVLSLVDSPESSVTELDNPFPFFYYNMVVVGSCSGIVCLCKPPWGDLITLWNPVMRKFRTVQLPKKKPLLGVHAGVSIGLAYDSQENDFIILSLFCFREESRVPVEVEMCSMKSFCWKQVKNEVGFRVIRPCCNVIINGVPYWTALLEDKYGLRDVLVYFDVDRKVFDKLPMPGITVGTQWQLVNLEDTVGMLIWAKTVKHNIDVWVMHDEDGWSKKCTVGLVLGFDRLIGCLRNGDILAEDENGVLLLFDMVTSSVKAKLCIDNAKRGSSVIFNYSESLVLIREMLPVEKETARDKQHRENLLKAGINLKIISTDDPQQANWVNRIV</sequence>
<dbReference type="Proteomes" id="UP000004994">
    <property type="component" value="Chromosome 2"/>
</dbReference>
<dbReference type="GeneID" id="101261582"/>
<dbReference type="InParanoid" id="A0A3Q7F2H2"/>
<evidence type="ECO:0000313" key="4">
    <source>
        <dbReference type="Proteomes" id="UP000004994"/>
    </source>
</evidence>
<dbReference type="STRING" id="4081.A0A3Q7F2H2"/>
<dbReference type="EnsemblPlants" id="Solyc02g070620.3.1">
    <property type="protein sequence ID" value="Solyc02g070620.3.1"/>
    <property type="gene ID" value="Solyc02g070620.3"/>
</dbReference>
<protein>
    <recommendedName>
        <fullName evidence="2">F-box domain-containing protein</fullName>
    </recommendedName>
</protein>
<gene>
    <name evidence="3" type="primary">LOC101261582</name>
</gene>
<dbReference type="PaxDb" id="4081-Solyc02g070620.2.1"/>
<evidence type="ECO:0000313" key="3">
    <source>
        <dbReference type="EnsemblPlants" id="Solyc02g070620.3.1"/>
    </source>
</evidence>
<dbReference type="Gramene" id="Solyc02g070620.3.1">
    <property type="protein sequence ID" value="Solyc02g070620.3.1"/>
    <property type="gene ID" value="Solyc02g070620.3"/>
</dbReference>
<organism evidence="3">
    <name type="scientific">Solanum lycopersicum</name>
    <name type="common">Tomato</name>
    <name type="synonym">Lycopersicon esculentum</name>
    <dbReference type="NCBI Taxonomy" id="4081"/>
    <lineage>
        <taxon>Eukaryota</taxon>
        <taxon>Viridiplantae</taxon>
        <taxon>Streptophyta</taxon>
        <taxon>Embryophyta</taxon>
        <taxon>Tracheophyta</taxon>
        <taxon>Spermatophyta</taxon>
        <taxon>Magnoliopsida</taxon>
        <taxon>eudicotyledons</taxon>
        <taxon>Gunneridae</taxon>
        <taxon>Pentapetalae</taxon>
        <taxon>asterids</taxon>
        <taxon>lamiids</taxon>
        <taxon>Solanales</taxon>
        <taxon>Solanaceae</taxon>
        <taxon>Solanoideae</taxon>
        <taxon>Solaneae</taxon>
        <taxon>Solanum</taxon>
        <taxon>Solanum subgen. Lycopersicon</taxon>
    </lineage>
</organism>
<reference evidence="3" key="2">
    <citation type="submission" date="2019-01" db="UniProtKB">
        <authorList>
            <consortium name="EnsemblPlants"/>
        </authorList>
    </citation>
    <scope>IDENTIFICATION</scope>
    <source>
        <strain evidence="3">cv. Heinz 1706</strain>
    </source>
</reference>
<dbReference type="KEGG" id="sly:101261582"/>
<dbReference type="SMART" id="SM00256">
    <property type="entry name" value="FBOX"/>
    <property type="match status" value="1"/>
</dbReference>
<dbReference type="Pfam" id="PF07734">
    <property type="entry name" value="FBA_1"/>
    <property type="match status" value="1"/>
</dbReference>
<dbReference type="InterPro" id="IPR001810">
    <property type="entry name" value="F-box_dom"/>
</dbReference>
<accession>A0A3Q7F2H2</accession>
<reference evidence="3" key="1">
    <citation type="journal article" date="2012" name="Nature">
        <title>The tomato genome sequence provides insights into fleshy fruit evolution.</title>
        <authorList>
            <consortium name="Tomato Genome Consortium"/>
        </authorList>
    </citation>
    <scope>NUCLEOTIDE SEQUENCE [LARGE SCALE GENOMIC DNA]</scope>
    <source>
        <strain evidence="3">cv. Heinz 1706</strain>
    </source>
</reference>
<dbReference type="InterPro" id="IPR050796">
    <property type="entry name" value="SCF_F-box_component"/>
</dbReference>
<dbReference type="CDD" id="cd22157">
    <property type="entry name" value="F-box_AtFBW1-like"/>
    <property type="match status" value="1"/>
</dbReference>
<dbReference type="PROSITE" id="PS50181">
    <property type="entry name" value="FBOX"/>
    <property type="match status" value="1"/>
</dbReference>
<name>A0A3Q7F2H2_SOLLC</name>
<dbReference type="PANTHER" id="PTHR31672:SF13">
    <property type="entry name" value="F-BOX PROTEIN CPR30-LIKE"/>
    <property type="match status" value="1"/>
</dbReference>
<dbReference type="AlphaFoldDB" id="A0A3Q7F2H2"/>
<dbReference type="PANTHER" id="PTHR31672">
    <property type="entry name" value="BNACNNG10540D PROTEIN"/>
    <property type="match status" value="1"/>
</dbReference>
<keyword evidence="4" id="KW-1185">Reference proteome</keyword>
<dbReference type="InterPro" id="IPR036047">
    <property type="entry name" value="F-box-like_dom_sf"/>
</dbReference>
<dbReference type="OMA" id="CYDERND"/>
<dbReference type="NCBIfam" id="TIGR01640">
    <property type="entry name" value="F_box_assoc_1"/>
    <property type="match status" value="1"/>
</dbReference>
<evidence type="ECO:0000259" key="2">
    <source>
        <dbReference type="PROSITE" id="PS50181"/>
    </source>
</evidence>
<dbReference type="Pfam" id="PF00646">
    <property type="entry name" value="F-box"/>
    <property type="match status" value="1"/>
</dbReference>
<dbReference type="InterPro" id="IPR017451">
    <property type="entry name" value="F-box-assoc_interact_dom"/>
</dbReference>
<feature type="compositionally biased region" description="Basic residues" evidence="1">
    <location>
        <begin position="7"/>
        <end position="24"/>
    </location>
</feature>
<evidence type="ECO:0000256" key="1">
    <source>
        <dbReference type="SAM" id="MobiDB-lite"/>
    </source>
</evidence>
<dbReference type="OrthoDB" id="1867629at2759"/>
<feature type="domain" description="F-box" evidence="2">
    <location>
        <begin position="29"/>
        <end position="79"/>
    </location>
</feature>
<dbReference type="SUPFAM" id="SSF81383">
    <property type="entry name" value="F-box domain"/>
    <property type="match status" value="1"/>
</dbReference>
<dbReference type="Gene3D" id="1.20.1280.50">
    <property type="match status" value="1"/>
</dbReference>
<dbReference type="RefSeq" id="XP_004233874.2">
    <property type="nucleotide sequence ID" value="XM_004233826.5"/>
</dbReference>